<dbReference type="KEGG" id="care:LT85_1037"/>
<dbReference type="HOGENOM" id="CLU_384374_0_0_4"/>
<evidence type="ECO:0000313" key="3">
    <source>
        <dbReference type="Proteomes" id="UP000030302"/>
    </source>
</evidence>
<dbReference type="InterPro" id="IPR024535">
    <property type="entry name" value="RHGA/B-epi-like_pectate_lyase"/>
</dbReference>
<dbReference type="STRING" id="279058.LT85_1037"/>
<protein>
    <submittedName>
        <fullName evidence="2">Phage tail fiber</fullName>
    </submittedName>
</protein>
<dbReference type="Gene3D" id="2.160.20.10">
    <property type="entry name" value="Single-stranded right-handed beta-helix, Pectin lyase-like"/>
    <property type="match status" value="1"/>
</dbReference>
<name>A0A0A1F8V0_9BURK</name>
<keyword evidence="3" id="KW-1185">Reference proteome</keyword>
<dbReference type="RefSeq" id="WP_038486190.1">
    <property type="nucleotide sequence ID" value="NZ_CP009962.1"/>
</dbReference>
<organism evidence="2 3">
    <name type="scientific">Collimonas arenae</name>
    <dbReference type="NCBI Taxonomy" id="279058"/>
    <lineage>
        <taxon>Bacteria</taxon>
        <taxon>Pseudomonadati</taxon>
        <taxon>Pseudomonadota</taxon>
        <taxon>Betaproteobacteria</taxon>
        <taxon>Burkholderiales</taxon>
        <taxon>Oxalobacteraceae</taxon>
        <taxon>Collimonas</taxon>
    </lineage>
</organism>
<gene>
    <name evidence="2" type="ORF">LT85_1037</name>
</gene>
<dbReference type="Proteomes" id="UP000030302">
    <property type="component" value="Chromosome"/>
</dbReference>
<sequence>MTVSTTTNSVTAQGNGLTNTFSFNFPVPLVSDLVVTYVDSVGNATVLTTAQYSVTGIGQSTGGAVTYPLSGSPIATGTSLIIKRQVPLQQLTSLVNQSGYYPDVVEGALDNLEMQIQQIAGSTTLSRALTFPIQDINPTTVLPQASLRANNLLSFDGNGNPIAIAPASQSATALQTLLATSAGSSLIGFLQSGTGAVSRTAQSKMRESISAMDFGVVGNGIADDTVALGQARDAANAANKRLYLPAGTYLISSDFIPPNAGMYGDSQQSTYILCNGCSAVKIPITMPLGRAACVIEKLSLIAVGTTCTGITAINIPGVASGAHSAFISGLIIRDIYMGANGNVFGTGIYAKDIFLLMVEDVVMTNVVNPCIVAGKVVQSMWRNVVAYNTGTGIGFQTVIATYSDISGNQGPEHLTTIDCCWISFARGINHTAGSLMIAFIDTDIQSVNYGAILQAPCYMHGGLVGADPLSSAWSGIYIPTYSSDPSGGIVLRDIEINPLSLVGNPTSTFLMNLGDNVTALPGIVISGCRFRFGASGGYGNAIFGRKLASVVIEDCLFDANVLGDVLNLTGVTHAVIQRNIGTATSSMTFSDDGTTSAYGSISDNIFGQGFTTLTLNSPRRWNIARTGGNTDSPSGPTFTGPWTVGSVLNNAFASGIFTVAGAIVGDKVSVGLTTQQGTAYAIISGYVSATNAVTVMVYNISGATLTFPAGTVNISVFKS</sequence>
<accession>A0A0A1F8V0</accession>
<evidence type="ECO:0000259" key="1">
    <source>
        <dbReference type="Pfam" id="PF12708"/>
    </source>
</evidence>
<dbReference type="AlphaFoldDB" id="A0A0A1F8V0"/>
<dbReference type="SUPFAM" id="SSF51126">
    <property type="entry name" value="Pectin lyase-like"/>
    <property type="match status" value="1"/>
</dbReference>
<dbReference type="Pfam" id="PF12708">
    <property type="entry name" value="Pect-lyase_RHGA_epim"/>
    <property type="match status" value="1"/>
</dbReference>
<feature type="domain" description="Rhamnogalacturonase A/B/Epimerase-like pectate lyase" evidence="1">
    <location>
        <begin position="209"/>
        <end position="396"/>
    </location>
</feature>
<dbReference type="InterPro" id="IPR011050">
    <property type="entry name" value="Pectin_lyase_fold/virulence"/>
</dbReference>
<reference evidence="3" key="1">
    <citation type="journal article" date="2014" name="Soil Biol. Biochem.">
        <title>Structure and function of bacterial communities in ageing soils: Insights from the Mendocino ecological staircase.</title>
        <authorList>
            <person name="Uroz S."/>
            <person name="Tech J.J."/>
            <person name="Sawaya N.A."/>
            <person name="Frey-Klett P."/>
            <person name="Leveau J.H.J."/>
        </authorList>
    </citation>
    <scope>NUCLEOTIDE SEQUENCE [LARGE SCALE GENOMIC DNA]</scope>
    <source>
        <strain evidence="3">Cal35</strain>
    </source>
</reference>
<dbReference type="OrthoDB" id="9107863at2"/>
<proteinExistence type="predicted"/>
<dbReference type="InterPro" id="IPR012334">
    <property type="entry name" value="Pectin_lyas_fold"/>
</dbReference>
<evidence type="ECO:0000313" key="2">
    <source>
        <dbReference type="EMBL" id="AIY40195.1"/>
    </source>
</evidence>
<dbReference type="EMBL" id="CP009962">
    <property type="protein sequence ID" value="AIY40195.1"/>
    <property type="molecule type" value="Genomic_DNA"/>
</dbReference>